<keyword evidence="1" id="KW-0560">Oxidoreductase</keyword>
<dbReference type="NCBIfam" id="TIGR03618">
    <property type="entry name" value="Rv1155_F420"/>
    <property type="match status" value="1"/>
</dbReference>
<dbReference type="InterPro" id="IPR011576">
    <property type="entry name" value="Pyridox_Oxase_N"/>
</dbReference>
<sequence>MMRYVPDSALGATGRDRRSVGHPSARSGFDRPSRRARTGCPASPRAGRGWSWNIRAGTEVDHGMTQGPAPRALSDQALSELLGSQRFGTLATVRRSGHPHLTTMLYHWDPDARVVRFSTTADRTKVKHLRNDSRAALHVPGGDVWSFAVAEGDAEVSEVTTVPGDATGRELLSMIPDLGTPKDEEAFLAQQVAERRVVIRLKVSRLYGTALDIEG</sequence>
<evidence type="ECO:0000313" key="5">
    <source>
        <dbReference type="Proteomes" id="UP001500305"/>
    </source>
</evidence>
<organism evidence="4 5">
    <name type="scientific">Kitasatospora cystarginea</name>
    <dbReference type="NCBI Taxonomy" id="58350"/>
    <lineage>
        <taxon>Bacteria</taxon>
        <taxon>Bacillati</taxon>
        <taxon>Actinomycetota</taxon>
        <taxon>Actinomycetes</taxon>
        <taxon>Kitasatosporales</taxon>
        <taxon>Streptomycetaceae</taxon>
        <taxon>Kitasatospora</taxon>
    </lineage>
</organism>
<evidence type="ECO:0000259" key="3">
    <source>
        <dbReference type="Pfam" id="PF01243"/>
    </source>
</evidence>
<keyword evidence="5" id="KW-1185">Reference proteome</keyword>
<protein>
    <recommendedName>
        <fullName evidence="3">Pyridoxamine 5'-phosphate oxidase N-terminal domain-containing protein</fullName>
    </recommendedName>
</protein>
<dbReference type="EMBL" id="BAAATR010000005">
    <property type="protein sequence ID" value="GAA2235930.1"/>
    <property type="molecule type" value="Genomic_DNA"/>
</dbReference>
<dbReference type="InterPro" id="IPR052019">
    <property type="entry name" value="F420H2_bilvrd_red/Heme_oxyg"/>
</dbReference>
<gene>
    <name evidence="4" type="ORF">GCM10010430_15910</name>
</gene>
<feature type="domain" description="Pyridoxamine 5'-phosphate oxidase N-terminal" evidence="3">
    <location>
        <begin position="75"/>
        <end position="207"/>
    </location>
</feature>
<dbReference type="InterPro" id="IPR019920">
    <property type="entry name" value="F420-binding_dom_put"/>
</dbReference>
<evidence type="ECO:0000256" key="2">
    <source>
        <dbReference type="SAM" id="MobiDB-lite"/>
    </source>
</evidence>
<dbReference type="Pfam" id="PF01243">
    <property type="entry name" value="PNPOx_N"/>
    <property type="match status" value="1"/>
</dbReference>
<evidence type="ECO:0000256" key="1">
    <source>
        <dbReference type="ARBA" id="ARBA00023002"/>
    </source>
</evidence>
<dbReference type="PANTHER" id="PTHR35176">
    <property type="entry name" value="HEME OXYGENASE HI_0854-RELATED"/>
    <property type="match status" value="1"/>
</dbReference>
<proteinExistence type="predicted"/>
<dbReference type="Proteomes" id="UP001500305">
    <property type="component" value="Unassembled WGS sequence"/>
</dbReference>
<dbReference type="SUPFAM" id="SSF50475">
    <property type="entry name" value="FMN-binding split barrel"/>
    <property type="match status" value="1"/>
</dbReference>
<dbReference type="PANTHER" id="PTHR35176:SF2">
    <property type="entry name" value="F420H(2)-DEPENDENT REDUCTASE RV1155"/>
    <property type="match status" value="1"/>
</dbReference>
<dbReference type="InterPro" id="IPR012349">
    <property type="entry name" value="Split_barrel_FMN-bd"/>
</dbReference>
<accession>A0ABN3DLU3</accession>
<name>A0ABN3DLU3_9ACTN</name>
<comment type="caution">
    <text evidence="4">The sequence shown here is derived from an EMBL/GenBank/DDBJ whole genome shotgun (WGS) entry which is preliminary data.</text>
</comment>
<evidence type="ECO:0000313" key="4">
    <source>
        <dbReference type="EMBL" id="GAA2235930.1"/>
    </source>
</evidence>
<dbReference type="Gene3D" id="2.30.110.10">
    <property type="entry name" value="Electron Transport, Fmn-binding Protein, Chain A"/>
    <property type="match status" value="1"/>
</dbReference>
<feature type="region of interest" description="Disordered" evidence="2">
    <location>
        <begin position="1"/>
        <end position="49"/>
    </location>
</feature>
<reference evidence="4 5" key="1">
    <citation type="journal article" date="2019" name="Int. J. Syst. Evol. Microbiol.">
        <title>The Global Catalogue of Microorganisms (GCM) 10K type strain sequencing project: providing services to taxonomists for standard genome sequencing and annotation.</title>
        <authorList>
            <consortium name="The Broad Institute Genomics Platform"/>
            <consortium name="The Broad Institute Genome Sequencing Center for Infectious Disease"/>
            <person name="Wu L."/>
            <person name="Ma J."/>
        </authorList>
    </citation>
    <scope>NUCLEOTIDE SEQUENCE [LARGE SCALE GENOMIC DNA]</scope>
    <source>
        <strain evidence="4 5">JCM 7356</strain>
    </source>
</reference>